<dbReference type="Pfam" id="PF06677">
    <property type="entry name" value="Auto_anti-p27"/>
    <property type="match status" value="1"/>
</dbReference>
<feature type="compositionally biased region" description="Polar residues" evidence="1">
    <location>
        <begin position="77"/>
        <end position="94"/>
    </location>
</feature>
<reference evidence="3" key="1">
    <citation type="submission" date="2019-12" db="UniProtKB">
        <authorList>
            <consortium name="WormBaseParasite"/>
        </authorList>
    </citation>
    <scope>IDENTIFICATION</scope>
</reference>
<dbReference type="STRING" id="70415.A0A5S6QJG1"/>
<protein>
    <submittedName>
        <fullName evidence="3">Uncharacterized protein</fullName>
    </submittedName>
</protein>
<evidence type="ECO:0000313" key="2">
    <source>
        <dbReference type="Proteomes" id="UP000046395"/>
    </source>
</evidence>
<name>A0A5S6QJG1_TRIMR</name>
<accession>A0A5S6QJG1</accession>
<organism evidence="2 3">
    <name type="scientific">Trichuris muris</name>
    <name type="common">Mouse whipworm</name>
    <dbReference type="NCBI Taxonomy" id="70415"/>
    <lineage>
        <taxon>Eukaryota</taxon>
        <taxon>Metazoa</taxon>
        <taxon>Ecdysozoa</taxon>
        <taxon>Nematoda</taxon>
        <taxon>Enoplea</taxon>
        <taxon>Dorylaimia</taxon>
        <taxon>Trichinellida</taxon>
        <taxon>Trichuridae</taxon>
        <taxon>Trichuris</taxon>
    </lineage>
</organism>
<keyword evidence="2" id="KW-1185">Reference proteome</keyword>
<dbReference type="WBParaSite" id="TMUE_2000007299.1">
    <property type="protein sequence ID" value="TMUE_2000007299.1"/>
    <property type="gene ID" value="WBGene00299839"/>
</dbReference>
<sequence length="161" mass="17664">MNQSRRSDRISHLMSEHLLLGHRMLATSCDKCGCVLFGDHDGGEFCVSCSLHDEETVQPEEPNGSTAGASAVREKSSPQASTGDQTGSRSSWQSDKLLKSTDEAGNDQAVFADVRKFLVDEIRLTLTEYQEGKLSTSSRLQSLKLLRSLVKTLRSFADSSH</sequence>
<dbReference type="AlphaFoldDB" id="A0A5S6QJG1"/>
<dbReference type="PANTHER" id="PTHR16537:SF1">
    <property type="entry name" value="PROTEIN ZNRD2"/>
    <property type="match status" value="1"/>
</dbReference>
<evidence type="ECO:0000313" key="3">
    <source>
        <dbReference type="WBParaSite" id="TMUE_2000007299.1"/>
    </source>
</evidence>
<proteinExistence type="predicted"/>
<dbReference type="PANTHER" id="PTHR16537">
    <property type="entry name" value="SJOEGREN SYNDROME/SCLERODERMA AUTOANTIGEN 1"/>
    <property type="match status" value="1"/>
</dbReference>
<evidence type="ECO:0000256" key="1">
    <source>
        <dbReference type="SAM" id="MobiDB-lite"/>
    </source>
</evidence>
<dbReference type="Proteomes" id="UP000046395">
    <property type="component" value="Unassembled WGS sequence"/>
</dbReference>
<feature type="region of interest" description="Disordered" evidence="1">
    <location>
        <begin position="56"/>
        <end position="99"/>
    </location>
</feature>
<dbReference type="InterPro" id="IPR009563">
    <property type="entry name" value="SSSCA1"/>
</dbReference>
<dbReference type="InterPro" id="IPR051888">
    <property type="entry name" value="UPF0148_domain"/>
</dbReference>